<evidence type="ECO:0000256" key="1">
    <source>
        <dbReference type="ARBA" id="ARBA00004138"/>
    </source>
</evidence>
<dbReference type="InterPro" id="IPR014003">
    <property type="entry name" value="BBS5_PH"/>
</dbReference>
<sequence length="564" mass="62967">MTSVLDALWEDRDVRFDISPQQMKMRPGEVLIDCLDSIEDTKGNNGDRVAALAGWLAGWLVGYICAFRQTHKKLPPPHHAVFPKLGTPLVQGKPLEGPAGLFTCRVRWFGRSWLKQAIGVSIRLRVNVSLEQSVAAEPADVAAVGYNCIINITTRTANSKLRGQTEALYILTKCNNTRFEFIFTNVVPGSPRLFTSVIAVHRAYETSKMYRDLKLRSALIQNKQLRLLPQEQVYDKINGVWNLSSDQSGGYVLGFKIDPVEKLQEAVKEINSLYRVYSASPIFGVDYEMEEKPQPLEDLTVEQVQDDVEIESDEQTDAFVAYFADGNKLDSIAGEWIGLPPLPSARCLFGLGESDNKLYVIAGKDLQTEESLDSVLCYDPVAVKWSEAKKLPLKVYGHATISYNGMIYCLGGKTDDKKCTNRVFIYNPKKGDWRDLAPMKVARSMFGVAVHKGKIVIAGGVTEEGLSASVEAFDLTTNKWEVMSEFPQERSSISLVNLNGSLYAIGGFAMVQLESKEFAPNEVNDIWKYDDETKEWCGMLKEIRYASGASCLSTRLNLFKLSKL</sequence>
<organism evidence="10 11">
    <name type="scientific">Chelonia mydas</name>
    <name type="common">Green sea-turtle</name>
    <name type="synonym">Chelonia agassizi</name>
    <dbReference type="NCBI Taxonomy" id="8469"/>
    <lineage>
        <taxon>Eukaryota</taxon>
        <taxon>Metazoa</taxon>
        <taxon>Chordata</taxon>
        <taxon>Craniata</taxon>
        <taxon>Vertebrata</taxon>
        <taxon>Euteleostomi</taxon>
        <taxon>Archelosauria</taxon>
        <taxon>Testudinata</taxon>
        <taxon>Testudines</taxon>
        <taxon>Cryptodira</taxon>
        <taxon>Durocryptodira</taxon>
        <taxon>Americhelydia</taxon>
        <taxon>Chelonioidea</taxon>
        <taxon>Cheloniidae</taxon>
        <taxon>Chelonia</taxon>
    </lineage>
</organism>
<dbReference type="Gene3D" id="2.120.10.80">
    <property type="entry name" value="Kelch-type beta propeller"/>
    <property type="match status" value="1"/>
</dbReference>
<dbReference type="eggNOG" id="KOG4441">
    <property type="taxonomic scope" value="Eukaryota"/>
</dbReference>
<comment type="similarity">
    <text evidence="3">Belongs to the BBS5 family.</text>
</comment>
<dbReference type="PANTHER" id="PTHR21351">
    <property type="entry name" value="BARDET-BIEDL SYNDROME PROTEIN 5"/>
    <property type="match status" value="1"/>
</dbReference>
<dbReference type="GO" id="GO:0060271">
    <property type="term" value="P:cilium assembly"/>
    <property type="evidence" value="ECO:0007669"/>
    <property type="project" value="TreeGrafter"/>
</dbReference>
<comment type="subcellular location">
    <subcellularLocation>
        <location evidence="1">Cell projection</location>
        <location evidence="1">Cilium</location>
    </subcellularLocation>
    <subcellularLocation>
        <location evidence="2">Cytoplasm</location>
        <location evidence="2">Cytoskeleton</location>
    </subcellularLocation>
</comment>
<protein>
    <submittedName>
        <fullName evidence="10">Kelch repeat and BTB domain-containing protein 10</fullName>
    </submittedName>
</protein>
<keyword evidence="7" id="KW-0206">Cytoskeleton</keyword>
<name>M7BN77_CHEMY</name>
<dbReference type="FunFam" id="2.120.10.80:FF:000025">
    <property type="entry name" value="Kelch-like family member 41"/>
    <property type="match status" value="1"/>
</dbReference>
<keyword evidence="6" id="KW-0969">Cilium</keyword>
<accession>M7BN77</accession>
<feature type="domain" description="BBSome complex member BBS5 PH" evidence="9">
    <location>
        <begin position="8"/>
        <end position="48"/>
    </location>
</feature>
<keyword evidence="11" id="KW-1185">Reference proteome</keyword>
<dbReference type="EMBL" id="KB518693">
    <property type="protein sequence ID" value="EMP38689.1"/>
    <property type="molecule type" value="Genomic_DNA"/>
</dbReference>
<proteinExistence type="inferred from homology"/>
<dbReference type="PANTHER" id="PTHR21351:SF0">
    <property type="entry name" value="BARDET-BIEDL SYNDROME 5 PROTEIN"/>
    <property type="match status" value="1"/>
</dbReference>
<dbReference type="InterPro" id="IPR006606">
    <property type="entry name" value="BBL5"/>
</dbReference>
<dbReference type="Proteomes" id="UP000031443">
    <property type="component" value="Unassembled WGS sequence"/>
</dbReference>
<evidence type="ECO:0000256" key="3">
    <source>
        <dbReference type="ARBA" id="ARBA00005822"/>
    </source>
</evidence>
<dbReference type="InterPro" id="IPR006652">
    <property type="entry name" value="Kelch_1"/>
</dbReference>
<evidence type="ECO:0000256" key="2">
    <source>
        <dbReference type="ARBA" id="ARBA00004245"/>
    </source>
</evidence>
<dbReference type="SMART" id="SM00612">
    <property type="entry name" value="Kelch"/>
    <property type="match status" value="3"/>
</dbReference>
<dbReference type="STRING" id="8469.M7BN77"/>
<evidence type="ECO:0000256" key="4">
    <source>
        <dbReference type="ARBA" id="ARBA00022441"/>
    </source>
</evidence>
<gene>
    <name evidence="10" type="ORF">UY3_04008</name>
</gene>
<dbReference type="GO" id="GO:0032266">
    <property type="term" value="F:phosphatidylinositol-3-phosphate binding"/>
    <property type="evidence" value="ECO:0007669"/>
    <property type="project" value="TreeGrafter"/>
</dbReference>
<dbReference type="AlphaFoldDB" id="M7BN77"/>
<dbReference type="GO" id="GO:0034464">
    <property type="term" value="C:BBSome"/>
    <property type="evidence" value="ECO:0007669"/>
    <property type="project" value="InterPro"/>
</dbReference>
<dbReference type="InterPro" id="IPR015915">
    <property type="entry name" value="Kelch-typ_b-propeller"/>
</dbReference>
<evidence type="ECO:0000313" key="11">
    <source>
        <dbReference type="Proteomes" id="UP000031443"/>
    </source>
</evidence>
<evidence type="ECO:0000256" key="8">
    <source>
        <dbReference type="ARBA" id="ARBA00023273"/>
    </source>
</evidence>
<dbReference type="GO" id="GO:0036064">
    <property type="term" value="C:ciliary basal body"/>
    <property type="evidence" value="ECO:0007669"/>
    <property type="project" value="TreeGrafter"/>
</dbReference>
<evidence type="ECO:0000259" key="9">
    <source>
        <dbReference type="Pfam" id="PF07289"/>
    </source>
</evidence>
<evidence type="ECO:0000256" key="6">
    <source>
        <dbReference type="ARBA" id="ARBA00023069"/>
    </source>
</evidence>
<reference evidence="11" key="1">
    <citation type="journal article" date="2013" name="Nat. Genet.">
        <title>The draft genomes of soft-shell turtle and green sea turtle yield insights into the development and evolution of the turtle-specific body plan.</title>
        <authorList>
            <person name="Wang Z."/>
            <person name="Pascual-Anaya J."/>
            <person name="Zadissa A."/>
            <person name="Li W."/>
            <person name="Niimura Y."/>
            <person name="Huang Z."/>
            <person name="Li C."/>
            <person name="White S."/>
            <person name="Xiong Z."/>
            <person name="Fang D."/>
            <person name="Wang B."/>
            <person name="Ming Y."/>
            <person name="Chen Y."/>
            <person name="Zheng Y."/>
            <person name="Kuraku S."/>
            <person name="Pignatelli M."/>
            <person name="Herrero J."/>
            <person name="Beal K."/>
            <person name="Nozawa M."/>
            <person name="Li Q."/>
            <person name="Wang J."/>
            <person name="Zhang H."/>
            <person name="Yu L."/>
            <person name="Shigenobu S."/>
            <person name="Wang J."/>
            <person name="Liu J."/>
            <person name="Flicek P."/>
            <person name="Searle S."/>
            <person name="Wang J."/>
            <person name="Kuratani S."/>
            <person name="Yin Y."/>
            <person name="Aken B."/>
            <person name="Zhang G."/>
            <person name="Irie N."/>
        </authorList>
    </citation>
    <scope>NUCLEOTIDE SEQUENCE [LARGE SCALE GENOMIC DNA]</scope>
</reference>
<keyword evidence="8" id="KW-0966">Cell projection</keyword>
<dbReference type="Pfam" id="PF24681">
    <property type="entry name" value="Kelch_KLHDC2_KLHL20_DRC7"/>
    <property type="match status" value="1"/>
</dbReference>
<keyword evidence="4" id="KW-0880">Kelch repeat</keyword>
<evidence type="ECO:0000256" key="5">
    <source>
        <dbReference type="ARBA" id="ARBA00022490"/>
    </source>
</evidence>
<dbReference type="SUPFAM" id="SSF117281">
    <property type="entry name" value="Kelch motif"/>
    <property type="match status" value="1"/>
</dbReference>
<keyword evidence="5" id="KW-0963">Cytoplasm</keyword>
<dbReference type="Pfam" id="PF07289">
    <property type="entry name" value="BBL5"/>
    <property type="match status" value="2"/>
</dbReference>
<evidence type="ECO:0000313" key="10">
    <source>
        <dbReference type="EMBL" id="EMP38689.1"/>
    </source>
</evidence>
<evidence type="ECO:0000256" key="7">
    <source>
        <dbReference type="ARBA" id="ARBA00023212"/>
    </source>
</evidence>
<feature type="domain" description="BBSome complex member BBS5 PH" evidence="9">
    <location>
        <begin position="142"/>
        <end position="248"/>
    </location>
</feature>